<dbReference type="AlphaFoldDB" id="A0A239XP78"/>
<feature type="transmembrane region" description="Helical" evidence="1">
    <location>
        <begin position="6"/>
        <end position="22"/>
    </location>
</feature>
<sequence length="123" mass="13743">MTNSIVFILGVAMIGFIAWWFFGKHEVSQQEAVVRGDHQEIQVSVDGGYIPQTIVLKKGIPATLIFNRKDPSSCLDQVVFSDFGVHEDLPMKKDFPITIMPKEAGEFDFACGMNMIHGKVIIK</sequence>
<proteinExistence type="predicted"/>
<evidence type="ECO:0000313" key="3">
    <source>
        <dbReference type="EMBL" id="SNV47698.1"/>
    </source>
</evidence>
<gene>
    <name evidence="3" type="ORF">SAMEA4504048_02413</name>
</gene>
<keyword evidence="1" id="KW-0812">Transmembrane</keyword>
<dbReference type="Proteomes" id="UP000215144">
    <property type="component" value="Chromosome 1"/>
</dbReference>
<reference evidence="3 4" key="1">
    <citation type="submission" date="2017-06" db="EMBL/GenBank/DDBJ databases">
        <authorList>
            <consortium name="Pathogen Informatics"/>
        </authorList>
    </citation>
    <scope>NUCLEOTIDE SEQUENCE [LARGE SCALE GENOMIC DNA]</scope>
    <source>
        <strain evidence="3 4">NCTC11291</strain>
    </source>
</reference>
<dbReference type="KEGG" id="saco:SAME_02413"/>
<dbReference type="InterPro" id="IPR008972">
    <property type="entry name" value="Cupredoxin"/>
</dbReference>
<evidence type="ECO:0000313" key="4">
    <source>
        <dbReference type="Proteomes" id="UP000215144"/>
    </source>
</evidence>
<dbReference type="OrthoDB" id="9800141at2"/>
<dbReference type="GeneID" id="301157016"/>
<dbReference type="RefSeq" id="WP_017769263.1">
    <property type="nucleotide sequence ID" value="NZ_LT906454.1"/>
</dbReference>
<dbReference type="Pfam" id="PF13473">
    <property type="entry name" value="Cupredoxin_1"/>
    <property type="match status" value="1"/>
</dbReference>
<dbReference type="SUPFAM" id="SSF49503">
    <property type="entry name" value="Cupredoxins"/>
    <property type="match status" value="1"/>
</dbReference>
<dbReference type="EMBL" id="LT906454">
    <property type="protein sequence ID" value="SNV47698.1"/>
    <property type="molecule type" value="Genomic_DNA"/>
</dbReference>
<feature type="domain" description="EfeO-type cupredoxin-like" evidence="2">
    <location>
        <begin position="15"/>
        <end position="122"/>
    </location>
</feature>
<accession>A0A239XP78</accession>
<organism evidence="3 4">
    <name type="scientific">Streptococcus acidominimus</name>
    <dbReference type="NCBI Taxonomy" id="1326"/>
    <lineage>
        <taxon>Bacteria</taxon>
        <taxon>Bacillati</taxon>
        <taxon>Bacillota</taxon>
        <taxon>Bacilli</taxon>
        <taxon>Lactobacillales</taxon>
        <taxon>Streptococcaceae</taxon>
        <taxon>Streptococcus</taxon>
    </lineage>
</organism>
<dbReference type="InterPro" id="IPR028096">
    <property type="entry name" value="EfeO_Cupredoxin"/>
</dbReference>
<protein>
    <submittedName>
        <fullName evidence="3">Cu2+-exporting ATPase</fullName>
    </submittedName>
</protein>
<name>A0A239XP78_STRAI</name>
<keyword evidence="1" id="KW-0472">Membrane</keyword>
<keyword evidence="1" id="KW-1133">Transmembrane helix</keyword>
<evidence type="ECO:0000259" key="2">
    <source>
        <dbReference type="Pfam" id="PF13473"/>
    </source>
</evidence>
<dbReference type="Gene3D" id="2.60.40.420">
    <property type="entry name" value="Cupredoxins - blue copper proteins"/>
    <property type="match status" value="1"/>
</dbReference>
<evidence type="ECO:0000256" key="1">
    <source>
        <dbReference type="SAM" id="Phobius"/>
    </source>
</evidence>